<dbReference type="STRING" id="52560.SAMN04488082_1242"/>
<dbReference type="PANTHER" id="PTHR10381">
    <property type="entry name" value="ATP-DEPENDENT CLP PROTEASE PROTEOLYTIC SUBUNIT"/>
    <property type="match status" value="1"/>
</dbReference>
<dbReference type="Proteomes" id="UP000198635">
    <property type="component" value="Unassembled WGS sequence"/>
</dbReference>
<evidence type="ECO:0000256" key="5">
    <source>
        <dbReference type="ARBA" id="ARBA00022825"/>
    </source>
</evidence>
<evidence type="ECO:0000256" key="3">
    <source>
        <dbReference type="ARBA" id="ARBA00022670"/>
    </source>
</evidence>
<dbReference type="PANTHER" id="PTHR10381:SF70">
    <property type="entry name" value="ATP-DEPENDENT CLP PROTEASE PROTEOLYTIC SUBUNIT"/>
    <property type="match status" value="1"/>
</dbReference>
<dbReference type="GO" id="GO:0051117">
    <property type="term" value="F:ATPase binding"/>
    <property type="evidence" value="ECO:0007669"/>
    <property type="project" value="TreeGrafter"/>
</dbReference>
<keyword evidence="5" id="KW-0720">Serine protease</keyword>
<keyword evidence="2" id="KW-0963">Cytoplasm</keyword>
<sequence length="233" mass="24869">MSAMHISARELLAKAESEARERVKAGKPVQLSPSPVFNAAKSEATLYLYDAIGAWYGIDPREWVPAFAAITAKTIHLRINSPGGAVLDAEAMRVAIAQHPSKVIAHIDGLCASAATGLAIAANEVEMASGGAFMIHNAWGICAGGEQEMLDYAALLRQTTGNIVATYQRRTGKPAAQIRKWMDAETWFTAEEAKSHGFVDRIFTPGQASNAADPGKAKRARALALAEISLKQI</sequence>
<reference evidence="8" key="1">
    <citation type="submission" date="2016-10" db="EMBL/GenBank/DDBJ databases">
        <authorList>
            <person name="Varghese N."/>
            <person name="Submissions S."/>
        </authorList>
    </citation>
    <scope>NUCLEOTIDE SEQUENCE [LARGE SCALE GENOMIC DNA]</scope>
    <source>
        <strain evidence="8">DSM 5918</strain>
    </source>
</reference>
<comment type="similarity">
    <text evidence="1 6">Belongs to the peptidase S14 family.</text>
</comment>
<dbReference type="CDD" id="cd07016">
    <property type="entry name" value="S14_ClpP_1"/>
    <property type="match status" value="1"/>
</dbReference>
<keyword evidence="3 7" id="KW-0645">Protease</keyword>
<dbReference type="GO" id="GO:0009368">
    <property type="term" value="C:endopeptidase Clp complex"/>
    <property type="evidence" value="ECO:0007669"/>
    <property type="project" value="TreeGrafter"/>
</dbReference>
<evidence type="ECO:0000256" key="2">
    <source>
        <dbReference type="ARBA" id="ARBA00022490"/>
    </source>
</evidence>
<dbReference type="Gene3D" id="3.90.226.10">
    <property type="entry name" value="2-enoyl-CoA Hydratase, Chain A, domain 1"/>
    <property type="match status" value="1"/>
</dbReference>
<evidence type="ECO:0000256" key="4">
    <source>
        <dbReference type="ARBA" id="ARBA00022801"/>
    </source>
</evidence>
<keyword evidence="4" id="KW-0378">Hydrolase</keyword>
<dbReference type="PRINTS" id="PR00127">
    <property type="entry name" value="CLPPROTEASEP"/>
</dbReference>
<proteinExistence type="inferred from homology"/>
<dbReference type="OrthoDB" id="9806592at2"/>
<dbReference type="InterPro" id="IPR029045">
    <property type="entry name" value="ClpP/crotonase-like_dom_sf"/>
</dbReference>
<gene>
    <name evidence="7" type="ORF">SAMN04488082_1242</name>
</gene>
<evidence type="ECO:0000256" key="1">
    <source>
        <dbReference type="ARBA" id="ARBA00007039"/>
    </source>
</evidence>
<dbReference type="GO" id="GO:0004252">
    <property type="term" value="F:serine-type endopeptidase activity"/>
    <property type="evidence" value="ECO:0007669"/>
    <property type="project" value="InterPro"/>
</dbReference>
<evidence type="ECO:0000313" key="8">
    <source>
        <dbReference type="Proteomes" id="UP000198635"/>
    </source>
</evidence>
<dbReference type="SUPFAM" id="SSF52096">
    <property type="entry name" value="ClpP/crotonase"/>
    <property type="match status" value="1"/>
</dbReference>
<dbReference type="InterPro" id="IPR001907">
    <property type="entry name" value="ClpP"/>
</dbReference>
<dbReference type="GO" id="GO:0006515">
    <property type="term" value="P:protein quality control for misfolded or incompletely synthesized proteins"/>
    <property type="evidence" value="ECO:0007669"/>
    <property type="project" value="TreeGrafter"/>
</dbReference>
<name>A0A1I3ZGY2_9BACT</name>
<evidence type="ECO:0000313" key="7">
    <source>
        <dbReference type="EMBL" id="SFK42829.1"/>
    </source>
</evidence>
<dbReference type="Pfam" id="PF00574">
    <property type="entry name" value="CLP_protease"/>
    <property type="match status" value="1"/>
</dbReference>
<dbReference type="InterPro" id="IPR023562">
    <property type="entry name" value="ClpP/TepA"/>
</dbReference>
<accession>A0A1I3ZGY2</accession>
<dbReference type="GO" id="GO:0004176">
    <property type="term" value="F:ATP-dependent peptidase activity"/>
    <property type="evidence" value="ECO:0007669"/>
    <property type="project" value="InterPro"/>
</dbReference>
<dbReference type="NCBIfam" id="NF045542">
    <property type="entry name" value="Clp_rel_HeadMat"/>
    <property type="match status" value="1"/>
</dbReference>
<protein>
    <recommendedName>
        <fullName evidence="6">ATP-dependent Clp protease proteolytic subunit</fullName>
    </recommendedName>
</protein>
<dbReference type="RefSeq" id="WP_092378891.1">
    <property type="nucleotide sequence ID" value="NZ_FORX01000024.1"/>
</dbReference>
<keyword evidence="8" id="KW-1185">Reference proteome</keyword>
<dbReference type="AlphaFoldDB" id="A0A1I3ZGY2"/>
<dbReference type="EMBL" id="FORX01000024">
    <property type="protein sequence ID" value="SFK42829.1"/>
    <property type="molecule type" value="Genomic_DNA"/>
</dbReference>
<organism evidence="7 8">
    <name type="scientific">Desulfomicrobium apsheronum</name>
    <dbReference type="NCBI Taxonomy" id="52560"/>
    <lineage>
        <taxon>Bacteria</taxon>
        <taxon>Pseudomonadati</taxon>
        <taxon>Thermodesulfobacteriota</taxon>
        <taxon>Desulfovibrionia</taxon>
        <taxon>Desulfovibrionales</taxon>
        <taxon>Desulfomicrobiaceae</taxon>
        <taxon>Desulfomicrobium</taxon>
    </lineage>
</organism>
<evidence type="ECO:0000256" key="6">
    <source>
        <dbReference type="RuleBase" id="RU003567"/>
    </source>
</evidence>